<dbReference type="OrthoDB" id="66906at2759"/>
<comment type="caution">
    <text evidence="2">The sequence shown here is derived from an EMBL/GenBank/DDBJ whole genome shotgun (WGS) entry which is preliminary data.</text>
</comment>
<sequence>MAGRSSGGRGREEVQYRISSEPFRSSRRDAGDEVMLVIGVVVVVVVVMVVLKGAYGVSSESKGSVDDMEQSHKSYRPLCVLTFRLNYLLHGLEPLGYHLVNMLLHGVVCILYYSVDCADENVKRSVGKVSFSPLPDHITRGAADRENRWLTCGWSVPPIAAPCCYTFPIHSLPAPQRTKENIGT</sequence>
<dbReference type="EMBL" id="VSRR010003359">
    <property type="protein sequence ID" value="MPC35841.1"/>
    <property type="molecule type" value="Genomic_DNA"/>
</dbReference>
<name>A0A5B7EMV8_PORTR</name>
<dbReference type="GO" id="GO:0035269">
    <property type="term" value="P:protein O-linked glycosylation via mannose"/>
    <property type="evidence" value="ECO:0007669"/>
    <property type="project" value="TreeGrafter"/>
</dbReference>
<dbReference type="GO" id="GO:0000030">
    <property type="term" value="F:mannosyltransferase activity"/>
    <property type="evidence" value="ECO:0007669"/>
    <property type="project" value="TreeGrafter"/>
</dbReference>
<keyword evidence="1" id="KW-1133">Transmembrane helix</keyword>
<dbReference type="PANTHER" id="PTHR44395:SF1">
    <property type="entry name" value="PROTEIN O-MANNOSYL-TRANSFERASE TMTC3"/>
    <property type="match status" value="1"/>
</dbReference>
<feature type="transmembrane region" description="Helical" evidence="1">
    <location>
        <begin position="95"/>
        <end position="115"/>
    </location>
</feature>
<reference evidence="2 3" key="1">
    <citation type="submission" date="2019-05" db="EMBL/GenBank/DDBJ databases">
        <title>Another draft genome of Portunus trituberculatus and its Hox gene families provides insights of decapod evolution.</title>
        <authorList>
            <person name="Jeong J.-H."/>
            <person name="Song I."/>
            <person name="Kim S."/>
            <person name="Choi T."/>
            <person name="Kim D."/>
            <person name="Ryu S."/>
            <person name="Kim W."/>
        </authorList>
    </citation>
    <scope>NUCLEOTIDE SEQUENCE [LARGE SCALE GENOMIC DNA]</scope>
    <source>
        <tissue evidence="2">Muscle</tissue>
    </source>
</reference>
<evidence type="ECO:0000256" key="1">
    <source>
        <dbReference type="SAM" id="Phobius"/>
    </source>
</evidence>
<dbReference type="Proteomes" id="UP000324222">
    <property type="component" value="Unassembled WGS sequence"/>
</dbReference>
<gene>
    <name evidence="2" type="primary">TMTC3_0</name>
    <name evidence="2" type="ORF">E2C01_029277</name>
</gene>
<proteinExistence type="predicted"/>
<organism evidence="2 3">
    <name type="scientific">Portunus trituberculatus</name>
    <name type="common">Swimming crab</name>
    <name type="synonym">Neptunus trituberculatus</name>
    <dbReference type="NCBI Taxonomy" id="210409"/>
    <lineage>
        <taxon>Eukaryota</taxon>
        <taxon>Metazoa</taxon>
        <taxon>Ecdysozoa</taxon>
        <taxon>Arthropoda</taxon>
        <taxon>Crustacea</taxon>
        <taxon>Multicrustacea</taxon>
        <taxon>Malacostraca</taxon>
        <taxon>Eumalacostraca</taxon>
        <taxon>Eucarida</taxon>
        <taxon>Decapoda</taxon>
        <taxon>Pleocyemata</taxon>
        <taxon>Brachyura</taxon>
        <taxon>Eubrachyura</taxon>
        <taxon>Portunoidea</taxon>
        <taxon>Portunidae</taxon>
        <taxon>Portuninae</taxon>
        <taxon>Portunus</taxon>
    </lineage>
</organism>
<keyword evidence="1 2" id="KW-0812">Transmembrane</keyword>
<keyword evidence="1" id="KW-0472">Membrane</keyword>
<feature type="transmembrane region" description="Helical" evidence="1">
    <location>
        <begin position="34"/>
        <end position="55"/>
    </location>
</feature>
<dbReference type="GO" id="GO:0005783">
    <property type="term" value="C:endoplasmic reticulum"/>
    <property type="evidence" value="ECO:0007669"/>
    <property type="project" value="TreeGrafter"/>
</dbReference>
<protein>
    <submittedName>
        <fullName evidence="2">Transmembrane and TPR repeat-containing protein 3</fullName>
    </submittedName>
</protein>
<accession>A0A5B7EMV8</accession>
<evidence type="ECO:0000313" key="3">
    <source>
        <dbReference type="Proteomes" id="UP000324222"/>
    </source>
</evidence>
<dbReference type="PANTHER" id="PTHR44395">
    <property type="match status" value="1"/>
</dbReference>
<keyword evidence="3" id="KW-1185">Reference proteome</keyword>
<dbReference type="AlphaFoldDB" id="A0A5B7EMV8"/>
<evidence type="ECO:0000313" key="2">
    <source>
        <dbReference type="EMBL" id="MPC35841.1"/>
    </source>
</evidence>